<dbReference type="AlphaFoldDB" id="A0A285QBN8"/>
<dbReference type="GO" id="GO:0004497">
    <property type="term" value="F:monooxygenase activity"/>
    <property type="evidence" value="ECO:0007669"/>
    <property type="project" value="UniProtKB-KW"/>
</dbReference>
<dbReference type="PROSITE" id="PS51725">
    <property type="entry name" value="ABM"/>
    <property type="match status" value="1"/>
</dbReference>
<evidence type="ECO:0000259" key="1">
    <source>
        <dbReference type="PROSITE" id="PS51725"/>
    </source>
</evidence>
<dbReference type="Pfam" id="PF03992">
    <property type="entry name" value="ABM"/>
    <property type="match status" value="1"/>
</dbReference>
<sequence length="123" mass="12685">MNRRGAIAGALGLALTGRAAGAVTPDGAYGLVGRITAKPGQRAALGQLLLGGSADMPGCLAYLVAEDANNANLLWVTEAWESKAAHEASLQLPAVRDAIRQAVPIVAAFETVATTRPLRSRRP</sequence>
<evidence type="ECO:0000313" key="2">
    <source>
        <dbReference type="EMBL" id="SOB79365.1"/>
    </source>
</evidence>
<dbReference type="SUPFAM" id="SSF54909">
    <property type="entry name" value="Dimeric alpha+beta barrel"/>
    <property type="match status" value="1"/>
</dbReference>
<gene>
    <name evidence="2" type="ORF">SAMN06297144_0510</name>
</gene>
<keyword evidence="2" id="KW-0560">Oxidoreductase</keyword>
<dbReference type="EMBL" id="OBMI01000001">
    <property type="protein sequence ID" value="SOB79365.1"/>
    <property type="molecule type" value="Genomic_DNA"/>
</dbReference>
<accession>A0A285QBN8</accession>
<dbReference type="OrthoDB" id="5518280at2"/>
<keyword evidence="3" id="KW-1185">Reference proteome</keyword>
<name>A0A285QBN8_9SPHN</name>
<dbReference type="RefSeq" id="WP_097062420.1">
    <property type="nucleotide sequence ID" value="NZ_OBMI01000001.1"/>
</dbReference>
<dbReference type="InterPro" id="IPR007138">
    <property type="entry name" value="ABM_dom"/>
</dbReference>
<dbReference type="Gene3D" id="3.30.70.100">
    <property type="match status" value="1"/>
</dbReference>
<keyword evidence="2" id="KW-0503">Monooxygenase</keyword>
<evidence type="ECO:0000313" key="3">
    <source>
        <dbReference type="Proteomes" id="UP000219494"/>
    </source>
</evidence>
<dbReference type="InterPro" id="IPR011008">
    <property type="entry name" value="Dimeric_a/b-barrel"/>
</dbReference>
<reference evidence="2 3" key="1">
    <citation type="submission" date="2017-07" db="EMBL/GenBank/DDBJ databases">
        <authorList>
            <person name="Sun Z.S."/>
            <person name="Albrecht U."/>
            <person name="Echele G."/>
            <person name="Lee C.C."/>
        </authorList>
    </citation>
    <scope>NUCLEOTIDE SEQUENCE [LARGE SCALE GENOMIC DNA]</scope>
    <source>
        <strain evidence="2 3">CGMCC 1.12672</strain>
    </source>
</reference>
<organism evidence="2 3">
    <name type="scientific">Sphingomonas guangdongensis</name>
    <dbReference type="NCBI Taxonomy" id="1141890"/>
    <lineage>
        <taxon>Bacteria</taxon>
        <taxon>Pseudomonadati</taxon>
        <taxon>Pseudomonadota</taxon>
        <taxon>Alphaproteobacteria</taxon>
        <taxon>Sphingomonadales</taxon>
        <taxon>Sphingomonadaceae</taxon>
        <taxon>Sphingomonas</taxon>
    </lineage>
</organism>
<proteinExistence type="predicted"/>
<dbReference type="Proteomes" id="UP000219494">
    <property type="component" value="Unassembled WGS sequence"/>
</dbReference>
<feature type="domain" description="ABM" evidence="1">
    <location>
        <begin position="29"/>
        <end position="114"/>
    </location>
</feature>
<protein>
    <submittedName>
        <fullName evidence="2">Quinol monooxygenase YgiN</fullName>
    </submittedName>
</protein>